<feature type="signal peptide" evidence="1">
    <location>
        <begin position="1"/>
        <end position="22"/>
    </location>
</feature>
<reference evidence="2 3" key="1">
    <citation type="submission" date="2021-05" db="EMBL/GenBank/DDBJ databases">
        <title>A Polyphasic approach of four new species of the genus Ohtaekwangia: Ohtaekwangia histidinii sp. nov., Ohtaekwangia cretensis sp. nov., Ohtaekwangia indiensis sp. nov., Ohtaekwangia reichenbachii sp. nov. from diverse environment.</title>
        <authorList>
            <person name="Octaviana S."/>
        </authorList>
    </citation>
    <scope>NUCLEOTIDE SEQUENCE [LARGE SCALE GENOMIC DNA]</scope>
    <source>
        <strain evidence="2 3">PWU5</strain>
    </source>
</reference>
<dbReference type="EMBL" id="JAHESE010000001">
    <property type="protein sequence ID" value="MBT1706766.1"/>
    <property type="molecule type" value="Genomic_DNA"/>
</dbReference>
<protein>
    <recommendedName>
        <fullName evidence="4">Outer membrane protein beta-barrel domain-containing protein</fullName>
    </recommendedName>
</protein>
<sequence length="242" mass="26767">MLRLDKISLLVAFTLVAIVANAQTQDSYDYQSEFTWGINKNTAGGLIGGLVFKKARKLSDRVLETYGLEIMNVKNPQEVRTSSPNTGNFFILGKKNYLYALRLQYGRDFILFKKAPQQGVEIKAIFAAGPTIGIVAPYYVEYSVDNTSFVTNTAQYDTNIGITSIFGTGRLFQGIDESKIAPGANIKAALNFELGTIKSQVTGFEAGFLLDAYTEKVELMAAAKNYAFYPTLFITLFYGSRK</sequence>
<comment type="caution">
    <text evidence="2">The sequence shown here is derived from an EMBL/GenBank/DDBJ whole genome shotgun (WGS) entry which is preliminary data.</text>
</comment>
<name>A0AAP2GMS3_9BACT</name>
<feature type="chain" id="PRO_5042923442" description="Outer membrane protein beta-barrel domain-containing protein" evidence="1">
    <location>
        <begin position="23"/>
        <end position="242"/>
    </location>
</feature>
<dbReference type="Proteomes" id="UP001319080">
    <property type="component" value="Unassembled WGS sequence"/>
</dbReference>
<evidence type="ECO:0000313" key="2">
    <source>
        <dbReference type="EMBL" id="MBT1706766.1"/>
    </source>
</evidence>
<dbReference type="RefSeq" id="WP_254082878.1">
    <property type="nucleotide sequence ID" value="NZ_JAHESE010000001.1"/>
</dbReference>
<keyword evidence="1" id="KW-0732">Signal</keyword>
<gene>
    <name evidence="2" type="ORF">KK062_00955</name>
</gene>
<proteinExistence type="predicted"/>
<dbReference type="AlphaFoldDB" id="A0AAP2GMS3"/>
<accession>A0AAP2GMS3</accession>
<evidence type="ECO:0000313" key="3">
    <source>
        <dbReference type="Proteomes" id="UP001319080"/>
    </source>
</evidence>
<evidence type="ECO:0008006" key="4">
    <source>
        <dbReference type="Google" id="ProtNLM"/>
    </source>
</evidence>
<organism evidence="2 3">
    <name type="scientific">Dawidia cretensis</name>
    <dbReference type="NCBI Taxonomy" id="2782350"/>
    <lineage>
        <taxon>Bacteria</taxon>
        <taxon>Pseudomonadati</taxon>
        <taxon>Bacteroidota</taxon>
        <taxon>Cytophagia</taxon>
        <taxon>Cytophagales</taxon>
        <taxon>Chryseotaleaceae</taxon>
        <taxon>Dawidia</taxon>
    </lineage>
</organism>
<keyword evidence="3" id="KW-1185">Reference proteome</keyword>
<evidence type="ECO:0000256" key="1">
    <source>
        <dbReference type="SAM" id="SignalP"/>
    </source>
</evidence>